<feature type="compositionally biased region" description="Polar residues" evidence="1">
    <location>
        <begin position="1"/>
        <end position="10"/>
    </location>
</feature>
<protein>
    <submittedName>
        <fullName evidence="2">Uncharacterized protein</fullName>
    </submittedName>
</protein>
<sequence length="335" mass="38012">MCAASRNEQSQRSRRYPTCPRSADYSRSCFPLASPPINRRRRVRGRSRPQRRRCPHARGRRMGHDARRQAFLVRHRPSNAIDFARTASTVCDVAPCVRDTCPPMRCLDRIAARSSDRNAKRARESTRRTNAMRRARWASLRLPRSTRPRAARHVALAAHVRTRDPADVTGADCSILATIQFATSPFIAAAHASKVQPVAHRFAARASNRQESHHETQQSSRLRRHRARRRRAGIRGWRDRPRGRLRRCVGARPRRPHARGSPRGTRTGATRRHARRAAQIDVVRAARRRARRAAPIPPGPRHEPARRRGPVNATRRAPEPMRGASSCLQPLPSSA</sequence>
<feature type="compositionally biased region" description="Basic residues" evidence="1">
    <location>
        <begin position="221"/>
        <end position="233"/>
    </location>
</feature>
<evidence type="ECO:0000313" key="3">
    <source>
        <dbReference type="Proteomes" id="UP000006693"/>
    </source>
</evidence>
<dbReference type="EMBL" id="CP000011">
    <property type="protein sequence ID" value="AAU46781.1"/>
    <property type="molecule type" value="Genomic_DNA"/>
</dbReference>
<accession>A0A0H2WD59</accession>
<name>A0A0H2WD59_BURMA</name>
<dbReference type="Proteomes" id="UP000006693">
    <property type="component" value="Chromosome 2"/>
</dbReference>
<proteinExistence type="predicted"/>
<dbReference type="KEGG" id="bma:BMAA1470"/>
<dbReference type="HOGENOM" id="CLU_828149_0_0_4"/>
<dbReference type="AlphaFoldDB" id="A0A0H2WD59"/>
<feature type="compositionally biased region" description="Polar residues" evidence="1">
    <location>
        <begin position="326"/>
        <end position="335"/>
    </location>
</feature>
<feature type="compositionally biased region" description="Basic residues" evidence="1">
    <location>
        <begin position="243"/>
        <end position="260"/>
    </location>
</feature>
<evidence type="ECO:0000313" key="2">
    <source>
        <dbReference type="EMBL" id="AAU46781.1"/>
    </source>
</evidence>
<gene>
    <name evidence="2" type="ordered locus">BMAA1470</name>
</gene>
<keyword evidence="3" id="KW-1185">Reference proteome</keyword>
<feature type="region of interest" description="Disordered" evidence="1">
    <location>
        <begin position="1"/>
        <end position="64"/>
    </location>
</feature>
<reference evidence="2 3" key="1">
    <citation type="journal article" date="2004" name="Proc. Natl. Acad. Sci. U.S.A.">
        <title>Structural flexibility in the Burkholderia mallei genome.</title>
        <authorList>
            <person name="Nierman W.C."/>
            <person name="DeShazer D."/>
            <person name="Kim H.S."/>
            <person name="Tettelin H."/>
            <person name="Nelson K.E."/>
            <person name="Feldblyum T."/>
            <person name="Ulrich R.L."/>
            <person name="Ronning C.M."/>
            <person name="Brinkac L.M."/>
            <person name="Daugherty S.C."/>
            <person name="Davidsen T.D."/>
            <person name="Deboy R.T."/>
            <person name="Dimitrov G."/>
            <person name="Dodson R.J."/>
            <person name="Durkin A.S."/>
            <person name="Gwinn M.L."/>
            <person name="Haft D.H."/>
            <person name="Khouri H."/>
            <person name="Kolonay J.F."/>
            <person name="Madupu R."/>
            <person name="Mohammoud Y."/>
            <person name="Nelson W.C."/>
            <person name="Radune D."/>
            <person name="Romero C.M."/>
            <person name="Sarria S."/>
            <person name="Selengut J."/>
            <person name="Shamblin C."/>
            <person name="Sullivan S.A."/>
            <person name="White O."/>
            <person name="Yu Y."/>
            <person name="Zafar N."/>
            <person name="Zhou L."/>
            <person name="Fraser C.M."/>
        </authorList>
    </citation>
    <scope>NUCLEOTIDE SEQUENCE [LARGE SCALE GENOMIC DNA]</scope>
    <source>
        <strain evidence="2 3">ATCC 23344</strain>
    </source>
</reference>
<feature type="compositionally biased region" description="Basic residues" evidence="1">
    <location>
        <begin position="38"/>
        <end position="61"/>
    </location>
</feature>
<feature type="region of interest" description="Disordered" evidence="1">
    <location>
        <begin position="204"/>
        <end position="335"/>
    </location>
</feature>
<organism evidence="2 3">
    <name type="scientific">Burkholderia mallei (strain ATCC 23344)</name>
    <dbReference type="NCBI Taxonomy" id="243160"/>
    <lineage>
        <taxon>Bacteria</taxon>
        <taxon>Pseudomonadati</taxon>
        <taxon>Pseudomonadota</taxon>
        <taxon>Betaproteobacteria</taxon>
        <taxon>Burkholderiales</taxon>
        <taxon>Burkholderiaceae</taxon>
        <taxon>Burkholderia</taxon>
        <taxon>pseudomallei group</taxon>
    </lineage>
</organism>
<evidence type="ECO:0000256" key="1">
    <source>
        <dbReference type="SAM" id="MobiDB-lite"/>
    </source>
</evidence>